<sequence length="257" mass="27570">MSRRDGRKNNDLRDLSVDFDDLARVDGSARFGFGPENLALASLSGPIEVRLSAENPSKATLDVHLRPLSNVSATESKSLASAIASALTPSLLLTQNPRTLVQLVVQALSLPPKAWKDGLTAAMINASTLAFLNAASIPMKGIVCAVTVGRLASSKQFIVDPSGEEAALLDAGGCFAFLFADGLDERAKCVWTNWRSFSGGFEEKDLVQARNVASESAREVWSKMKLCVNYREQPGLKAQAEKNDGPGEDSDDDKMII</sequence>
<dbReference type="GO" id="GO:0016075">
    <property type="term" value="P:rRNA catabolic process"/>
    <property type="evidence" value="ECO:0007669"/>
    <property type="project" value="TreeGrafter"/>
</dbReference>
<dbReference type="GO" id="GO:0003723">
    <property type="term" value="F:RNA binding"/>
    <property type="evidence" value="ECO:0007669"/>
    <property type="project" value="TreeGrafter"/>
</dbReference>
<dbReference type="InterPro" id="IPR020568">
    <property type="entry name" value="Ribosomal_Su5_D2-typ_SF"/>
</dbReference>
<gene>
    <name evidence="8" type="ORF">ARMOST_00442</name>
</gene>
<dbReference type="GO" id="GO:0071028">
    <property type="term" value="P:nuclear mRNA surveillance"/>
    <property type="evidence" value="ECO:0007669"/>
    <property type="project" value="TreeGrafter"/>
</dbReference>
<feature type="region of interest" description="Disordered" evidence="6">
    <location>
        <begin position="237"/>
        <end position="257"/>
    </location>
</feature>
<dbReference type="GO" id="GO:0006364">
    <property type="term" value="P:rRNA processing"/>
    <property type="evidence" value="ECO:0007669"/>
    <property type="project" value="UniProtKB-KW"/>
</dbReference>
<accession>A0A284QL49</accession>
<keyword evidence="9" id="KW-1185">Reference proteome</keyword>
<evidence type="ECO:0000256" key="4">
    <source>
        <dbReference type="ARBA" id="ARBA00022835"/>
    </source>
</evidence>
<dbReference type="PANTHER" id="PTHR11953:SF1">
    <property type="entry name" value="EXOSOME COMPLEX COMPONENT RRP46"/>
    <property type="match status" value="1"/>
</dbReference>
<comment type="similarity">
    <text evidence="2">Belongs to the RNase PH family.</text>
</comment>
<feature type="compositionally biased region" description="Acidic residues" evidence="6">
    <location>
        <begin position="246"/>
        <end position="257"/>
    </location>
</feature>
<evidence type="ECO:0000256" key="3">
    <source>
        <dbReference type="ARBA" id="ARBA00022552"/>
    </source>
</evidence>
<evidence type="ECO:0000313" key="9">
    <source>
        <dbReference type="Proteomes" id="UP000219338"/>
    </source>
</evidence>
<dbReference type="EMBL" id="FUEG01000001">
    <property type="protein sequence ID" value="SJK97191.1"/>
    <property type="molecule type" value="Genomic_DNA"/>
</dbReference>
<keyword evidence="4" id="KW-0271">Exosome</keyword>
<dbReference type="Gene3D" id="3.30.230.70">
    <property type="entry name" value="GHMP Kinase, N-terminal domain"/>
    <property type="match status" value="1"/>
</dbReference>
<dbReference type="SUPFAM" id="SSF54211">
    <property type="entry name" value="Ribosomal protein S5 domain 2-like"/>
    <property type="match status" value="1"/>
</dbReference>
<dbReference type="InterPro" id="IPR036345">
    <property type="entry name" value="ExoRNase_PH_dom2_sf"/>
</dbReference>
<dbReference type="SUPFAM" id="SSF55666">
    <property type="entry name" value="Ribonuclease PH domain 2-like"/>
    <property type="match status" value="1"/>
</dbReference>
<dbReference type="GO" id="GO:0071051">
    <property type="term" value="P:poly(A)-dependent snoRNA 3'-end processing"/>
    <property type="evidence" value="ECO:0007669"/>
    <property type="project" value="TreeGrafter"/>
</dbReference>
<feature type="domain" description="Exoribonuclease phosphorolytic" evidence="7">
    <location>
        <begin position="12"/>
        <end position="134"/>
    </location>
</feature>
<evidence type="ECO:0000259" key="7">
    <source>
        <dbReference type="Pfam" id="PF01138"/>
    </source>
</evidence>
<evidence type="ECO:0000256" key="5">
    <source>
        <dbReference type="ARBA" id="ARBA00023242"/>
    </source>
</evidence>
<organism evidence="8 9">
    <name type="scientific">Armillaria ostoyae</name>
    <name type="common">Armillaria root rot fungus</name>
    <dbReference type="NCBI Taxonomy" id="47428"/>
    <lineage>
        <taxon>Eukaryota</taxon>
        <taxon>Fungi</taxon>
        <taxon>Dikarya</taxon>
        <taxon>Basidiomycota</taxon>
        <taxon>Agaricomycotina</taxon>
        <taxon>Agaricomycetes</taxon>
        <taxon>Agaricomycetidae</taxon>
        <taxon>Agaricales</taxon>
        <taxon>Marasmiineae</taxon>
        <taxon>Physalacriaceae</taxon>
        <taxon>Armillaria</taxon>
    </lineage>
</organism>
<dbReference type="InterPro" id="IPR027408">
    <property type="entry name" value="PNPase/RNase_PH_dom_sf"/>
</dbReference>
<evidence type="ECO:0000313" key="8">
    <source>
        <dbReference type="EMBL" id="SJK97191.1"/>
    </source>
</evidence>
<dbReference type="OrthoDB" id="27298at2759"/>
<proteinExistence type="inferred from homology"/>
<dbReference type="InterPro" id="IPR001247">
    <property type="entry name" value="ExoRNase_PH_dom1"/>
</dbReference>
<keyword evidence="5" id="KW-0539">Nucleus</keyword>
<reference evidence="9" key="1">
    <citation type="journal article" date="2017" name="Nat. Ecol. Evol.">
        <title>Genome expansion and lineage-specific genetic innovations in the forest pathogenic fungi Armillaria.</title>
        <authorList>
            <person name="Sipos G."/>
            <person name="Prasanna A.N."/>
            <person name="Walter M.C."/>
            <person name="O'Connor E."/>
            <person name="Balint B."/>
            <person name="Krizsan K."/>
            <person name="Kiss B."/>
            <person name="Hess J."/>
            <person name="Varga T."/>
            <person name="Slot J."/>
            <person name="Riley R."/>
            <person name="Boka B."/>
            <person name="Rigling D."/>
            <person name="Barry K."/>
            <person name="Lee J."/>
            <person name="Mihaltcheva S."/>
            <person name="LaButti K."/>
            <person name="Lipzen A."/>
            <person name="Waldron R."/>
            <person name="Moloney N.M."/>
            <person name="Sperisen C."/>
            <person name="Kredics L."/>
            <person name="Vagvoelgyi C."/>
            <person name="Patrignani A."/>
            <person name="Fitzpatrick D."/>
            <person name="Nagy I."/>
            <person name="Doyle S."/>
            <person name="Anderson J.B."/>
            <person name="Grigoriev I.V."/>
            <person name="Gueldener U."/>
            <person name="Muensterkoetter M."/>
            <person name="Nagy L.G."/>
        </authorList>
    </citation>
    <scope>NUCLEOTIDE SEQUENCE [LARGE SCALE GENOMIC DNA]</scope>
    <source>
        <strain evidence="9">C18/9</strain>
    </source>
</reference>
<dbReference type="GO" id="GO:0005730">
    <property type="term" value="C:nucleolus"/>
    <property type="evidence" value="ECO:0007669"/>
    <property type="project" value="TreeGrafter"/>
</dbReference>
<comment type="subcellular location">
    <subcellularLocation>
        <location evidence="1">Nucleus</location>
    </subcellularLocation>
</comment>
<dbReference type="AlphaFoldDB" id="A0A284QL49"/>
<dbReference type="GO" id="GO:0000177">
    <property type="term" value="C:cytoplasmic exosome (RNase complex)"/>
    <property type="evidence" value="ECO:0007669"/>
    <property type="project" value="TreeGrafter"/>
</dbReference>
<dbReference type="OMA" id="LLWTNYT"/>
<evidence type="ECO:0000256" key="1">
    <source>
        <dbReference type="ARBA" id="ARBA00004123"/>
    </source>
</evidence>
<dbReference type="Proteomes" id="UP000219338">
    <property type="component" value="Unassembled WGS sequence"/>
</dbReference>
<dbReference type="GO" id="GO:0000176">
    <property type="term" value="C:nuclear exosome (RNase complex)"/>
    <property type="evidence" value="ECO:0007669"/>
    <property type="project" value="TreeGrafter"/>
</dbReference>
<name>A0A284QL49_ARMOS</name>
<dbReference type="GO" id="GO:0034475">
    <property type="term" value="P:U4 snRNA 3'-end processing"/>
    <property type="evidence" value="ECO:0007669"/>
    <property type="project" value="TreeGrafter"/>
</dbReference>
<dbReference type="Pfam" id="PF01138">
    <property type="entry name" value="RNase_PH"/>
    <property type="match status" value="1"/>
</dbReference>
<keyword evidence="3" id="KW-0698">rRNA processing</keyword>
<dbReference type="InterPro" id="IPR050080">
    <property type="entry name" value="RNase_PH"/>
</dbReference>
<dbReference type="STRING" id="47428.A0A284QL49"/>
<protein>
    <recommendedName>
        <fullName evidence="7">Exoribonuclease phosphorolytic domain-containing protein</fullName>
    </recommendedName>
</protein>
<evidence type="ECO:0000256" key="2">
    <source>
        <dbReference type="ARBA" id="ARBA00006678"/>
    </source>
</evidence>
<evidence type="ECO:0000256" key="6">
    <source>
        <dbReference type="SAM" id="MobiDB-lite"/>
    </source>
</evidence>
<dbReference type="PANTHER" id="PTHR11953">
    <property type="entry name" value="EXOSOME COMPLEX COMPONENT"/>
    <property type="match status" value="1"/>
</dbReference>